<feature type="region of interest" description="Disordered" evidence="1">
    <location>
        <begin position="229"/>
        <end position="309"/>
    </location>
</feature>
<feature type="compositionally biased region" description="Polar residues" evidence="1">
    <location>
        <begin position="260"/>
        <end position="283"/>
    </location>
</feature>
<accession>D1ASF9</accession>
<dbReference type="EMBL" id="CP001759">
    <property type="protein sequence ID" value="ACZ49412.1"/>
    <property type="molecule type" value="Genomic_DNA"/>
</dbReference>
<dbReference type="Proteomes" id="UP000000630">
    <property type="component" value="Chromosome"/>
</dbReference>
<feature type="compositionally biased region" description="Polar residues" evidence="1">
    <location>
        <begin position="386"/>
        <end position="397"/>
    </location>
</feature>
<sequence>MSSDKKLQEKTSEALKKVGVGAATVVDAVTTPPKTNKHAATTKNTWQNIKDLVGKVKSGDEWSPFKERVGRVRNTPSERARGNDISASYGASGKLTLTVANYVFNDDALRILDAVDSSDKKQLDPNSAALRINFSSDTLIDVKALLNNKEAMKGYEKLVGLREKLAELGGTISVNRSNDGFGRVLKVTLDTENKTEAQIQKEIEAVFECIGIKNSTLAKSFAKEMVHKRTLESSEAGKQVSNVKTKPARSGGPGSEAPRPSSQVAQEGYSQDSGVDSTAQHSVDSGKSEAGDDMVLGSSAATTPGVSPGDIVPESFDLAKSVGSYARLQIGGRADTKAAAGLQTRFLERCGSGVAAGASKVSDAGIHLDDALLRGASMGLDGVTQDGLQQSGAATSFTPTSAPGQAAASARAVSTGRDA</sequence>
<reference evidence="2 3" key="1">
    <citation type="journal article" date="2010" name="J. Bacteriol.">
        <title>Complete genome sequence of Anaplasma marginale subsp. centrale.</title>
        <authorList>
            <person name="Herndon D.R."/>
            <person name="Palmer G.H."/>
            <person name="Shkap V."/>
            <person name="Knowles D.P. Jr."/>
            <person name="Brayton K.A."/>
        </authorList>
    </citation>
    <scope>NUCLEOTIDE SEQUENCE [LARGE SCALE GENOMIC DNA]</scope>
    <source>
        <strain evidence="2 3">Israel</strain>
    </source>
</reference>
<dbReference type="STRING" id="574556.ACIS_00889"/>
<feature type="region of interest" description="Disordered" evidence="1">
    <location>
        <begin position="383"/>
        <end position="419"/>
    </location>
</feature>
<evidence type="ECO:0000256" key="1">
    <source>
        <dbReference type="SAM" id="MobiDB-lite"/>
    </source>
</evidence>
<keyword evidence="3" id="KW-1185">Reference proteome</keyword>
<organism evidence="2 3">
    <name type="scientific">Anaplasma centrale (strain Israel)</name>
    <name type="common">Anaplasma marginale subsp. centrale (strain Israel)</name>
    <dbReference type="NCBI Taxonomy" id="574556"/>
    <lineage>
        <taxon>Bacteria</taxon>
        <taxon>Pseudomonadati</taxon>
        <taxon>Pseudomonadota</taxon>
        <taxon>Alphaproteobacteria</taxon>
        <taxon>Rickettsiales</taxon>
        <taxon>Anaplasmataceae</taxon>
        <taxon>Anaplasma</taxon>
    </lineage>
</organism>
<name>D1ASF9_ANACI</name>
<dbReference type="RefSeq" id="WP_012880860.1">
    <property type="nucleotide sequence ID" value="NC_013532.1"/>
</dbReference>
<dbReference type="OrthoDB" id="7165352at2"/>
<dbReference type="KEGG" id="acn:ACIS_00889"/>
<protein>
    <submittedName>
        <fullName evidence="2">Uncharacterized protein</fullName>
    </submittedName>
</protein>
<gene>
    <name evidence="2" type="ordered locus">ACIS_00889</name>
</gene>
<dbReference type="HOGENOM" id="CLU_659943_0_0_5"/>
<evidence type="ECO:0000313" key="2">
    <source>
        <dbReference type="EMBL" id="ACZ49412.1"/>
    </source>
</evidence>
<proteinExistence type="predicted"/>
<dbReference type="AlphaFoldDB" id="D1ASF9"/>
<evidence type="ECO:0000313" key="3">
    <source>
        <dbReference type="Proteomes" id="UP000000630"/>
    </source>
</evidence>
<feature type="compositionally biased region" description="Low complexity" evidence="1">
    <location>
        <begin position="398"/>
        <end position="419"/>
    </location>
</feature>